<evidence type="ECO:0000259" key="1">
    <source>
        <dbReference type="Pfam" id="PF12697"/>
    </source>
</evidence>
<evidence type="ECO:0000313" key="2">
    <source>
        <dbReference type="EMBL" id="KAJ1611221.1"/>
    </source>
</evidence>
<gene>
    <name evidence="2" type="ORF">OJ253_936</name>
</gene>
<dbReference type="GO" id="GO:0008610">
    <property type="term" value="P:lipid biosynthetic process"/>
    <property type="evidence" value="ECO:0007669"/>
    <property type="project" value="TreeGrafter"/>
</dbReference>
<dbReference type="SUPFAM" id="SSF53474">
    <property type="entry name" value="alpha/beta-Hydrolases"/>
    <property type="match status" value="1"/>
</dbReference>
<dbReference type="AlphaFoldDB" id="A0A9D5HVH2"/>
<name>A0A9D5HVH2_9CRYT</name>
<dbReference type="InterPro" id="IPR012223">
    <property type="entry name" value="TEII"/>
</dbReference>
<dbReference type="Proteomes" id="UP001067231">
    <property type="component" value="Unassembled WGS sequence"/>
</dbReference>
<dbReference type="Pfam" id="PF12697">
    <property type="entry name" value="Abhydrolase_6"/>
    <property type="match status" value="1"/>
</dbReference>
<sequence length="338" mass="40102">MLKSNFDKWFPSYKRVNSHLFNSGNRSEPVCRILCIHGAGGSDQIFLKKDINSGVDPPNVLLDYIRENGIELLALQLPGRAERSREPCYKDIQSLINDFYPTFKKHFFGDTNIVESIESVPWILVGHSMGGLIGFELLKRLKLEFMEYFVNNGEVDQESLKNKMLQQLRSKRIFPELFMMMSTFPPNVPIDQRPWRKNEWLNDEEFKQECREWGINENVFRNGIWEEFERQLRCDFSMFDTFEIDSVDKKLFCTKQLPYNCMYPLGVKTQLWCASQDRKVTMNTMVRWEELLTTQREPLDLQEIDAPHNFLHDPTTRREWMQRLTKSLDIIILDLEYL</sequence>
<dbReference type="PANTHER" id="PTHR11487">
    <property type="entry name" value="THIOESTERASE"/>
    <property type="match status" value="1"/>
</dbReference>
<organism evidence="2">
    <name type="scientific">Cryptosporidium canis</name>
    <dbReference type="NCBI Taxonomy" id="195482"/>
    <lineage>
        <taxon>Eukaryota</taxon>
        <taxon>Sar</taxon>
        <taxon>Alveolata</taxon>
        <taxon>Apicomplexa</taxon>
        <taxon>Conoidasida</taxon>
        <taxon>Coccidia</taxon>
        <taxon>Eucoccidiorida</taxon>
        <taxon>Eimeriorina</taxon>
        <taxon>Cryptosporidiidae</taxon>
        <taxon>Cryptosporidium</taxon>
    </lineage>
</organism>
<feature type="domain" description="AB hydrolase-1" evidence="1">
    <location>
        <begin position="33"/>
        <end position="242"/>
    </location>
</feature>
<dbReference type="EMBL" id="JAPCXC010000017">
    <property type="protein sequence ID" value="KAJ1611221.1"/>
    <property type="molecule type" value="Genomic_DNA"/>
</dbReference>
<dbReference type="OrthoDB" id="541883at2759"/>
<proteinExistence type="predicted"/>
<accession>A0A9D5HVH2</accession>
<reference evidence="2" key="1">
    <citation type="submission" date="2022-10" db="EMBL/GenBank/DDBJ databases">
        <title>Adaptive evolution leads to modifications in subtelomeric GC content in a zoonotic Cryptosporidium species.</title>
        <authorList>
            <person name="Li J."/>
            <person name="Feng Y."/>
            <person name="Xiao L."/>
        </authorList>
    </citation>
    <scope>NUCLEOTIDE SEQUENCE</scope>
    <source>
        <strain evidence="2">33844</strain>
    </source>
</reference>
<dbReference type="Gene3D" id="3.40.50.1820">
    <property type="entry name" value="alpha/beta hydrolase"/>
    <property type="match status" value="1"/>
</dbReference>
<dbReference type="InterPro" id="IPR029058">
    <property type="entry name" value="AB_hydrolase_fold"/>
</dbReference>
<dbReference type="PANTHER" id="PTHR11487:SF0">
    <property type="entry name" value="S-ACYL FATTY ACID SYNTHASE THIOESTERASE, MEDIUM CHAIN"/>
    <property type="match status" value="1"/>
</dbReference>
<dbReference type="InterPro" id="IPR000073">
    <property type="entry name" value="AB_hydrolase_1"/>
</dbReference>
<comment type="caution">
    <text evidence="2">The sequence shown here is derived from an EMBL/GenBank/DDBJ whole genome shotgun (WGS) entry which is preliminary data.</text>
</comment>
<protein>
    <submittedName>
        <fullName evidence="2">Thioesterase</fullName>
    </submittedName>
</protein>